<keyword evidence="1" id="KW-0812">Transmembrane</keyword>
<name>A0A8E2JP38_9PEZI</name>
<dbReference type="Proteomes" id="UP000250140">
    <property type="component" value="Unassembled WGS sequence"/>
</dbReference>
<evidence type="ECO:0000256" key="1">
    <source>
        <dbReference type="SAM" id="Phobius"/>
    </source>
</evidence>
<sequence>MAARLCGRLSFFQLILWRQSVVIPAFTASILSAADYFFRFCWRLRSLSLV</sequence>
<keyword evidence="1" id="KW-0472">Membrane</keyword>
<evidence type="ECO:0000313" key="3">
    <source>
        <dbReference type="Proteomes" id="UP000250140"/>
    </source>
</evidence>
<dbReference type="EMBL" id="KV750520">
    <property type="protein sequence ID" value="OCL04394.1"/>
    <property type="molecule type" value="Genomic_DNA"/>
</dbReference>
<reference evidence="2 3" key="1">
    <citation type="journal article" date="2016" name="Nat. Commun.">
        <title>Ectomycorrhizal ecology is imprinted in the genome of the dominant symbiotic fungus Cenococcum geophilum.</title>
        <authorList>
            <consortium name="DOE Joint Genome Institute"/>
            <person name="Peter M."/>
            <person name="Kohler A."/>
            <person name="Ohm R.A."/>
            <person name="Kuo A."/>
            <person name="Krutzmann J."/>
            <person name="Morin E."/>
            <person name="Arend M."/>
            <person name="Barry K.W."/>
            <person name="Binder M."/>
            <person name="Choi C."/>
            <person name="Clum A."/>
            <person name="Copeland A."/>
            <person name="Grisel N."/>
            <person name="Haridas S."/>
            <person name="Kipfer T."/>
            <person name="LaButti K."/>
            <person name="Lindquist E."/>
            <person name="Lipzen A."/>
            <person name="Maire R."/>
            <person name="Meier B."/>
            <person name="Mihaltcheva S."/>
            <person name="Molinier V."/>
            <person name="Murat C."/>
            <person name="Poggeler S."/>
            <person name="Quandt C.A."/>
            <person name="Sperisen C."/>
            <person name="Tritt A."/>
            <person name="Tisserant E."/>
            <person name="Crous P.W."/>
            <person name="Henrissat B."/>
            <person name="Nehls U."/>
            <person name="Egli S."/>
            <person name="Spatafora J.W."/>
            <person name="Grigoriev I.V."/>
            <person name="Martin F.M."/>
        </authorList>
    </citation>
    <scope>NUCLEOTIDE SEQUENCE [LARGE SCALE GENOMIC DNA]</scope>
    <source>
        <strain evidence="2 3">CBS 207.34</strain>
    </source>
</reference>
<protein>
    <submittedName>
        <fullName evidence="2">Uncharacterized protein</fullName>
    </submittedName>
</protein>
<feature type="transmembrane region" description="Helical" evidence="1">
    <location>
        <begin position="20"/>
        <end position="38"/>
    </location>
</feature>
<dbReference type="AlphaFoldDB" id="A0A8E2JP38"/>
<gene>
    <name evidence="2" type="ORF">AOQ84DRAFT_442114</name>
</gene>
<accession>A0A8E2JP38</accession>
<evidence type="ECO:0000313" key="2">
    <source>
        <dbReference type="EMBL" id="OCL04394.1"/>
    </source>
</evidence>
<keyword evidence="3" id="KW-1185">Reference proteome</keyword>
<organism evidence="2 3">
    <name type="scientific">Glonium stellatum</name>
    <dbReference type="NCBI Taxonomy" id="574774"/>
    <lineage>
        <taxon>Eukaryota</taxon>
        <taxon>Fungi</taxon>
        <taxon>Dikarya</taxon>
        <taxon>Ascomycota</taxon>
        <taxon>Pezizomycotina</taxon>
        <taxon>Dothideomycetes</taxon>
        <taxon>Pleosporomycetidae</taxon>
        <taxon>Gloniales</taxon>
        <taxon>Gloniaceae</taxon>
        <taxon>Glonium</taxon>
    </lineage>
</organism>
<keyword evidence="1" id="KW-1133">Transmembrane helix</keyword>
<proteinExistence type="predicted"/>